<keyword evidence="1" id="KW-0812">Transmembrane</keyword>
<evidence type="ECO:0000313" key="3">
    <source>
        <dbReference type="EMBL" id="CUG93263.1"/>
    </source>
</evidence>
<dbReference type="AlphaFoldDB" id="A0A0S4JUZ1"/>
<dbReference type="Proteomes" id="UP000051952">
    <property type="component" value="Unassembled WGS sequence"/>
</dbReference>
<feature type="chain" id="PRO_5006622760" evidence="2">
    <location>
        <begin position="22"/>
        <end position="91"/>
    </location>
</feature>
<name>A0A0S4JUZ1_BODSA</name>
<keyword evidence="1" id="KW-1133">Transmembrane helix</keyword>
<feature type="transmembrane region" description="Helical" evidence="1">
    <location>
        <begin position="51"/>
        <end position="74"/>
    </location>
</feature>
<evidence type="ECO:0000256" key="1">
    <source>
        <dbReference type="SAM" id="Phobius"/>
    </source>
</evidence>
<dbReference type="EMBL" id="CYKH01002134">
    <property type="protein sequence ID" value="CUG93263.1"/>
    <property type="molecule type" value="Genomic_DNA"/>
</dbReference>
<keyword evidence="1" id="KW-0472">Membrane</keyword>
<dbReference type="VEuPathDB" id="TriTrypDB:BSAL_41655"/>
<gene>
    <name evidence="3" type="ORF">BSAL_41655</name>
</gene>
<sequence length="91" mass="9750">MSNTALISGLLAAIIVLGAFGIGVHEMTPSGGYATFYNTIVNWVVTFDRTLAGWLFFYALFIGAVLAGGLYSWIHGKIVCARPHTRPTGLC</sequence>
<evidence type="ECO:0000313" key="4">
    <source>
        <dbReference type="Proteomes" id="UP000051952"/>
    </source>
</evidence>
<accession>A0A0S4JUZ1</accession>
<feature type="signal peptide" evidence="2">
    <location>
        <begin position="1"/>
        <end position="21"/>
    </location>
</feature>
<keyword evidence="2" id="KW-0732">Signal</keyword>
<reference evidence="4" key="1">
    <citation type="submission" date="2015-09" db="EMBL/GenBank/DDBJ databases">
        <authorList>
            <consortium name="Pathogen Informatics"/>
        </authorList>
    </citation>
    <scope>NUCLEOTIDE SEQUENCE [LARGE SCALE GENOMIC DNA]</scope>
    <source>
        <strain evidence="4">Lake Konstanz</strain>
    </source>
</reference>
<protein>
    <submittedName>
        <fullName evidence="3">Membrane-associated protein, putative</fullName>
    </submittedName>
</protein>
<organism evidence="3 4">
    <name type="scientific">Bodo saltans</name>
    <name type="common">Flagellated protozoan</name>
    <dbReference type="NCBI Taxonomy" id="75058"/>
    <lineage>
        <taxon>Eukaryota</taxon>
        <taxon>Discoba</taxon>
        <taxon>Euglenozoa</taxon>
        <taxon>Kinetoplastea</taxon>
        <taxon>Metakinetoplastina</taxon>
        <taxon>Eubodonida</taxon>
        <taxon>Bodonidae</taxon>
        <taxon>Bodo</taxon>
    </lineage>
</organism>
<proteinExistence type="predicted"/>
<evidence type="ECO:0000256" key="2">
    <source>
        <dbReference type="SAM" id="SignalP"/>
    </source>
</evidence>
<keyword evidence="4" id="KW-1185">Reference proteome</keyword>